<dbReference type="InterPro" id="IPR014710">
    <property type="entry name" value="RmlC-like_jellyroll"/>
</dbReference>
<evidence type="ECO:0000259" key="4">
    <source>
        <dbReference type="PROSITE" id="PS01124"/>
    </source>
</evidence>
<dbReference type="GO" id="GO:0003700">
    <property type="term" value="F:DNA-binding transcription factor activity"/>
    <property type="evidence" value="ECO:0007669"/>
    <property type="project" value="InterPro"/>
</dbReference>
<evidence type="ECO:0000256" key="1">
    <source>
        <dbReference type="ARBA" id="ARBA00023015"/>
    </source>
</evidence>
<dbReference type="InterPro" id="IPR009057">
    <property type="entry name" value="Homeodomain-like_sf"/>
</dbReference>
<dbReference type="InterPro" id="IPR018060">
    <property type="entry name" value="HTH_AraC"/>
</dbReference>
<dbReference type="PROSITE" id="PS01124">
    <property type="entry name" value="HTH_ARAC_FAMILY_2"/>
    <property type="match status" value="1"/>
</dbReference>
<dbReference type="AlphaFoldDB" id="A0A9D2SLY8"/>
<name>A0A9D2SLY8_9FIRM</name>
<dbReference type="Proteomes" id="UP000823849">
    <property type="component" value="Unassembled WGS sequence"/>
</dbReference>
<evidence type="ECO:0000313" key="5">
    <source>
        <dbReference type="EMBL" id="HJC14202.1"/>
    </source>
</evidence>
<dbReference type="InterPro" id="IPR020449">
    <property type="entry name" value="Tscrpt_reg_AraC-type_HTH"/>
</dbReference>
<dbReference type="Pfam" id="PF12833">
    <property type="entry name" value="HTH_18"/>
    <property type="match status" value="1"/>
</dbReference>
<dbReference type="SUPFAM" id="SSF51182">
    <property type="entry name" value="RmlC-like cupins"/>
    <property type="match status" value="1"/>
</dbReference>
<feature type="domain" description="HTH araC/xylS-type" evidence="4">
    <location>
        <begin position="214"/>
        <end position="312"/>
    </location>
</feature>
<keyword evidence="2" id="KW-0238">DNA-binding</keyword>
<reference evidence="5" key="1">
    <citation type="journal article" date="2021" name="PeerJ">
        <title>Extensive microbial diversity within the chicken gut microbiome revealed by metagenomics and culture.</title>
        <authorList>
            <person name="Gilroy R."/>
            <person name="Ravi A."/>
            <person name="Getino M."/>
            <person name="Pursley I."/>
            <person name="Horton D.L."/>
            <person name="Alikhan N.F."/>
            <person name="Baker D."/>
            <person name="Gharbi K."/>
            <person name="Hall N."/>
            <person name="Watson M."/>
            <person name="Adriaenssens E.M."/>
            <person name="Foster-Nyarko E."/>
            <person name="Jarju S."/>
            <person name="Secka A."/>
            <person name="Antonio M."/>
            <person name="Oren A."/>
            <person name="Chaudhuri R.R."/>
            <person name="La Ragione R."/>
            <person name="Hildebrand F."/>
            <person name="Pallen M.J."/>
        </authorList>
    </citation>
    <scope>NUCLEOTIDE SEQUENCE</scope>
    <source>
        <strain evidence="5">CHK185-5351</strain>
    </source>
</reference>
<dbReference type="EMBL" id="DWWU01000001">
    <property type="protein sequence ID" value="HJC14202.1"/>
    <property type="molecule type" value="Genomic_DNA"/>
</dbReference>
<dbReference type="PANTHER" id="PTHR43280:SF2">
    <property type="entry name" value="HTH-TYPE TRANSCRIPTIONAL REGULATOR EXSA"/>
    <property type="match status" value="1"/>
</dbReference>
<proteinExistence type="predicted"/>
<evidence type="ECO:0000256" key="2">
    <source>
        <dbReference type="ARBA" id="ARBA00023125"/>
    </source>
</evidence>
<organism evidence="5 6">
    <name type="scientific">Candidatus Fusicatenibacter intestinigallinarum</name>
    <dbReference type="NCBI Taxonomy" id="2838598"/>
    <lineage>
        <taxon>Bacteria</taxon>
        <taxon>Bacillati</taxon>
        <taxon>Bacillota</taxon>
        <taxon>Clostridia</taxon>
        <taxon>Lachnospirales</taxon>
        <taxon>Lachnospiraceae</taxon>
        <taxon>Fusicatenibacter</taxon>
    </lineage>
</organism>
<evidence type="ECO:0000313" key="6">
    <source>
        <dbReference type="Proteomes" id="UP000823849"/>
    </source>
</evidence>
<dbReference type="SUPFAM" id="SSF46689">
    <property type="entry name" value="Homeodomain-like"/>
    <property type="match status" value="2"/>
</dbReference>
<dbReference type="InterPro" id="IPR011051">
    <property type="entry name" value="RmlC_Cupin_sf"/>
</dbReference>
<dbReference type="PRINTS" id="PR00032">
    <property type="entry name" value="HTHARAC"/>
</dbReference>
<keyword evidence="3" id="KW-0804">Transcription</keyword>
<dbReference type="InterPro" id="IPR018062">
    <property type="entry name" value="HTH_AraC-typ_CS"/>
</dbReference>
<reference evidence="5" key="2">
    <citation type="submission" date="2021-04" db="EMBL/GenBank/DDBJ databases">
        <authorList>
            <person name="Gilroy R."/>
        </authorList>
    </citation>
    <scope>NUCLEOTIDE SEQUENCE</scope>
    <source>
        <strain evidence="5">CHK185-5351</strain>
    </source>
</reference>
<gene>
    <name evidence="5" type="ORF">H9705_00020</name>
</gene>
<evidence type="ECO:0000256" key="3">
    <source>
        <dbReference type="ARBA" id="ARBA00023163"/>
    </source>
</evidence>
<dbReference type="Gene3D" id="2.60.120.10">
    <property type="entry name" value="Jelly Rolls"/>
    <property type="match status" value="1"/>
</dbReference>
<dbReference type="GO" id="GO:0043565">
    <property type="term" value="F:sequence-specific DNA binding"/>
    <property type="evidence" value="ECO:0007669"/>
    <property type="project" value="InterPro"/>
</dbReference>
<dbReference type="PROSITE" id="PS00041">
    <property type="entry name" value="HTH_ARAC_FAMILY_1"/>
    <property type="match status" value="1"/>
</dbReference>
<dbReference type="Gene3D" id="1.10.10.60">
    <property type="entry name" value="Homeodomain-like"/>
    <property type="match status" value="2"/>
</dbReference>
<comment type="caution">
    <text evidence="5">The sequence shown here is derived from an EMBL/GenBank/DDBJ whole genome shotgun (WGS) entry which is preliminary data.</text>
</comment>
<accession>A0A9D2SLY8</accession>
<dbReference type="PANTHER" id="PTHR43280">
    <property type="entry name" value="ARAC-FAMILY TRANSCRIPTIONAL REGULATOR"/>
    <property type="match status" value="1"/>
</dbReference>
<keyword evidence="1" id="KW-0805">Transcription regulation</keyword>
<protein>
    <submittedName>
        <fullName evidence="5">AraC family transcriptional regulator</fullName>
    </submittedName>
</protein>
<sequence>MDTILLDHQLQETLFFEDPSFPIKYYVDNLNQWADGQVPLHWHLGYECFSAACQEIEVQVESERLRLRKGDSILIGAGQLHSYRMTEPGQLCLCPNIVFTDEILAPMTSSVFQKYFRPVLGDPTLPYMIFSSESPWQEKLSEDLFSVYSLLASLETYGDYDVRLCPAASARSDCPELEIHQRLLEIMKSLYLHKKELPRTAAAGLEQKTQIRLQKMLRYIQTHFSEEITLEQLAESAGISRSEAGRCFRTYYAQSPMGYVTLYRLKCAQELLAKSSLSVSEIAYRCGFKDSGYFVKVFRKHLKQTPSEYRKTLGLELQMAAGQVR</sequence>
<dbReference type="SMART" id="SM00342">
    <property type="entry name" value="HTH_ARAC"/>
    <property type="match status" value="1"/>
</dbReference>